<evidence type="ECO:0000313" key="1">
    <source>
        <dbReference type="EMBL" id="JAD70180.1"/>
    </source>
</evidence>
<reference evidence="1" key="2">
    <citation type="journal article" date="2015" name="Data Brief">
        <title>Shoot transcriptome of the giant reed, Arundo donax.</title>
        <authorList>
            <person name="Barrero R.A."/>
            <person name="Guerrero F.D."/>
            <person name="Moolhuijzen P."/>
            <person name="Goolsby J.A."/>
            <person name="Tidwell J."/>
            <person name="Bellgard S.E."/>
            <person name="Bellgard M.I."/>
        </authorList>
    </citation>
    <scope>NUCLEOTIDE SEQUENCE</scope>
    <source>
        <tissue evidence="1">Shoot tissue taken approximately 20 cm above the soil surface</tissue>
    </source>
</reference>
<name>A0A0A9C9X2_ARUDO</name>
<reference evidence="1" key="1">
    <citation type="submission" date="2014-09" db="EMBL/GenBank/DDBJ databases">
        <authorList>
            <person name="Magalhaes I.L.F."/>
            <person name="Oliveira U."/>
            <person name="Santos F.R."/>
            <person name="Vidigal T.H.D.A."/>
            <person name="Brescovit A.D."/>
            <person name="Santos A.J."/>
        </authorList>
    </citation>
    <scope>NUCLEOTIDE SEQUENCE</scope>
    <source>
        <tissue evidence="1">Shoot tissue taken approximately 20 cm above the soil surface</tissue>
    </source>
</reference>
<accession>A0A0A9C9X2</accession>
<proteinExistence type="predicted"/>
<organism evidence="1">
    <name type="scientific">Arundo donax</name>
    <name type="common">Giant reed</name>
    <name type="synonym">Donax arundinaceus</name>
    <dbReference type="NCBI Taxonomy" id="35708"/>
    <lineage>
        <taxon>Eukaryota</taxon>
        <taxon>Viridiplantae</taxon>
        <taxon>Streptophyta</taxon>
        <taxon>Embryophyta</taxon>
        <taxon>Tracheophyta</taxon>
        <taxon>Spermatophyta</taxon>
        <taxon>Magnoliopsida</taxon>
        <taxon>Liliopsida</taxon>
        <taxon>Poales</taxon>
        <taxon>Poaceae</taxon>
        <taxon>PACMAD clade</taxon>
        <taxon>Arundinoideae</taxon>
        <taxon>Arundineae</taxon>
        <taxon>Arundo</taxon>
    </lineage>
</organism>
<dbReference type="AlphaFoldDB" id="A0A0A9C9X2"/>
<protein>
    <submittedName>
        <fullName evidence="1">Uncharacterized protein</fullName>
    </submittedName>
</protein>
<sequence length="47" mass="5533">MAIAKLFHNYKTFFDPKILVFLHDSMTKSQRNTMDNCFDPQQVLKGL</sequence>
<dbReference type="EMBL" id="GBRH01227715">
    <property type="protein sequence ID" value="JAD70180.1"/>
    <property type="molecule type" value="Transcribed_RNA"/>
</dbReference>